<feature type="DNA-binding region" description="H-T-H motif" evidence="2">
    <location>
        <begin position="24"/>
        <end position="43"/>
    </location>
</feature>
<evidence type="ECO:0000259" key="3">
    <source>
        <dbReference type="PROSITE" id="PS50977"/>
    </source>
</evidence>
<reference evidence="4 5" key="1">
    <citation type="submission" date="2019-05" db="EMBL/GenBank/DDBJ databases">
        <authorList>
            <person name="Narsing Rao M.P."/>
            <person name="Li W.J."/>
        </authorList>
    </citation>
    <scope>NUCLEOTIDE SEQUENCE [LARGE SCALE GENOMIC DNA]</scope>
    <source>
        <strain evidence="4 5">SYSU_K30003</strain>
    </source>
</reference>
<dbReference type="PRINTS" id="PR00455">
    <property type="entry name" value="HTHTETR"/>
</dbReference>
<sequence length="298" mass="32973">MDKKTLILNSAVTLFAQRGYHQTTIQDIADEAGIAKGGIYFYFKSKEELLLSVVSEYYDRLFNQTVDTANRYLHAPKEGLVQQVMNHFQDAGSHSNMIALFTRGQIDVNAEVRSVLLDMRGKFLVWFRDQVIAVYGPRIEPYAFDLAALLTSLVREYMSFILVNGAALPVRGLGEAIVARVDDAARGVIRSQEPPMLTTAFMKTVLPTLDIREGADASRQLSRAIDALVARIGAEVDADEDATTARQAADVMKEEAAKPKPRRVVLEGMLTLLERMGGDATAGKELEEARRLVATFES</sequence>
<dbReference type="PROSITE" id="PS01081">
    <property type="entry name" value="HTH_TETR_1"/>
    <property type="match status" value="1"/>
</dbReference>
<dbReference type="EMBL" id="VCIW01000031">
    <property type="protein sequence ID" value="TLS48644.1"/>
    <property type="molecule type" value="Genomic_DNA"/>
</dbReference>
<dbReference type="PANTHER" id="PTHR43479">
    <property type="entry name" value="ACREF/ENVCD OPERON REPRESSOR-RELATED"/>
    <property type="match status" value="1"/>
</dbReference>
<dbReference type="Pfam" id="PF00440">
    <property type="entry name" value="TetR_N"/>
    <property type="match status" value="1"/>
</dbReference>
<dbReference type="RefSeq" id="WP_138197914.1">
    <property type="nucleotide sequence ID" value="NZ_VCIW01000031.1"/>
</dbReference>
<accession>A0A5R9G6P9</accession>
<evidence type="ECO:0000256" key="1">
    <source>
        <dbReference type="ARBA" id="ARBA00023125"/>
    </source>
</evidence>
<keyword evidence="1 2" id="KW-0238">DNA-binding</keyword>
<dbReference type="GO" id="GO:0003677">
    <property type="term" value="F:DNA binding"/>
    <property type="evidence" value="ECO:0007669"/>
    <property type="project" value="UniProtKB-UniRule"/>
</dbReference>
<protein>
    <submittedName>
        <fullName evidence="4">TetR/AcrR family transcriptional regulator</fullName>
    </submittedName>
</protein>
<dbReference type="AlphaFoldDB" id="A0A5R9G6P9"/>
<comment type="caution">
    <text evidence="4">The sequence shown here is derived from an EMBL/GenBank/DDBJ whole genome shotgun (WGS) entry which is preliminary data.</text>
</comment>
<dbReference type="PROSITE" id="PS50977">
    <property type="entry name" value="HTH_TETR_2"/>
    <property type="match status" value="1"/>
</dbReference>
<dbReference type="OrthoDB" id="9812993at2"/>
<gene>
    <name evidence="4" type="ORF">FE782_29350</name>
</gene>
<dbReference type="PANTHER" id="PTHR43479:SF22">
    <property type="entry name" value="TRANSCRIPTIONAL REGULATOR, TETR FAMILY"/>
    <property type="match status" value="1"/>
</dbReference>
<evidence type="ECO:0000256" key="2">
    <source>
        <dbReference type="PROSITE-ProRule" id="PRU00335"/>
    </source>
</evidence>
<dbReference type="Proteomes" id="UP000309676">
    <property type="component" value="Unassembled WGS sequence"/>
</dbReference>
<keyword evidence="5" id="KW-1185">Reference proteome</keyword>
<dbReference type="Gene3D" id="1.10.357.10">
    <property type="entry name" value="Tetracycline Repressor, domain 2"/>
    <property type="match status" value="1"/>
</dbReference>
<dbReference type="SUPFAM" id="SSF46689">
    <property type="entry name" value="Homeodomain-like"/>
    <property type="match status" value="1"/>
</dbReference>
<organism evidence="4 5">
    <name type="scientific">Paenibacillus antri</name>
    <dbReference type="NCBI Taxonomy" id="2582848"/>
    <lineage>
        <taxon>Bacteria</taxon>
        <taxon>Bacillati</taxon>
        <taxon>Bacillota</taxon>
        <taxon>Bacilli</taxon>
        <taxon>Bacillales</taxon>
        <taxon>Paenibacillaceae</taxon>
        <taxon>Paenibacillus</taxon>
    </lineage>
</organism>
<dbReference type="InterPro" id="IPR050624">
    <property type="entry name" value="HTH-type_Tx_Regulator"/>
</dbReference>
<dbReference type="InterPro" id="IPR009057">
    <property type="entry name" value="Homeodomain-like_sf"/>
</dbReference>
<evidence type="ECO:0000313" key="5">
    <source>
        <dbReference type="Proteomes" id="UP000309676"/>
    </source>
</evidence>
<feature type="domain" description="HTH tetR-type" evidence="3">
    <location>
        <begin position="1"/>
        <end position="61"/>
    </location>
</feature>
<proteinExistence type="predicted"/>
<name>A0A5R9G6P9_9BACL</name>
<dbReference type="InterPro" id="IPR023772">
    <property type="entry name" value="DNA-bd_HTH_TetR-type_CS"/>
</dbReference>
<evidence type="ECO:0000313" key="4">
    <source>
        <dbReference type="EMBL" id="TLS48644.1"/>
    </source>
</evidence>
<dbReference type="InterPro" id="IPR001647">
    <property type="entry name" value="HTH_TetR"/>
</dbReference>